<dbReference type="InterPro" id="IPR047586">
    <property type="entry name" value="Cds1"/>
</dbReference>
<dbReference type="Proteomes" id="UP000631535">
    <property type="component" value="Unassembled WGS sequence"/>
</dbReference>
<evidence type="ECO:0000313" key="6">
    <source>
        <dbReference type="EMBL" id="GGO45615.1"/>
    </source>
</evidence>
<accession>A0ABQ2M1J4</accession>
<keyword evidence="3" id="KW-0963">Cytoplasm</keyword>
<dbReference type="InterPro" id="IPR050214">
    <property type="entry name" value="Cys_Synth/Cystath_Beta-Synth"/>
</dbReference>
<keyword evidence="2 3" id="KW-0663">Pyridoxal phosphate</keyword>
<evidence type="ECO:0000313" key="7">
    <source>
        <dbReference type="Proteomes" id="UP000631535"/>
    </source>
</evidence>
<reference evidence="7" key="1">
    <citation type="journal article" date="2019" name="Int. J. Syst. Evol. Microbiol.">
        <title>The Global Catalogue of Microorganisms (GCM) 10K type strain sequencing project: providing services to taxonomists for standard genome sequencing and annotation.</title>
        <authorList>
            <consortium name="The Broad Institute Genomics Platform"/>
            <consortium name="The Broad Institute Genome Sequencing Center for Infectious Disease"/>
            <person name="Wu L."/>
            <person name="Ma J."/>
        </authorList>
    </citation>
    <scope>NUCLEOTIDE SEQUENCE [LARGE SCALE GENOMIC DNA]</scope>
    <source>
        <strain evidence="7">CGMCC 4.7178</strain>
    </source>
</reference>
<dbReference type="Pfam" id="PF00291">
    <property type="entry name" value="PALP"/>
    <property type="match status" value="1"/>
</dbReference>
<evidence type="ECO:0000256" key="4">
    <source>
        <dbReference type="SAM" id="MobiDB-lite"/>
    </source>
</evidence>
<organism evidence="6 7">
    <name type="scientific">Streptomyces daqingensis</name>
    <dbReference type="NCBI Taxonomy" id="1472640"/>
    <lineage>
        <taxon>Bacteria</taxon>
        <taxon>Bacillati</taxon>
        <taxon>Actinomycetota</taxon>
        <taxon>Actinomycetes</taxon>
        <taxon>Kitasatosporales</taxon>
        <taxon>Streptomycetaceae</taxon>
        <taxon>Streptomyces</taxon>
    </lineage>
</organism>
<name>A0ABQ2M1J4_9ACTN</name>
<gene>
    <name evidence="3" type="primary">cds1</name>
    <name evidence="6" type="ORF">GCM10012287_13970</name>
</gene>
<proteinExistence type="inferred from homology"/>
<evidence type="ECO:0000259" key="5">
    <source>
        <dbReference type="Pfam" id="PF00291"/>
    </source>
</evidence>
<comment type="similarity">
    <text evidence="3">Belongs to the cysteine synthase/cystathionine beta-synthase family. Cds1 subfamily.</text>
</comment>
<dbReference type="SUPFAM" id="SSF53686">
    <property type="entry name" value="Tryptophan synthase beta subunit-like PLP-dependent enzymes"/>
    <property type="match status" value="1"/>
</dbReference>
<evidence type="ECO:0000256" key="3">
    <source>
        <dbReference type="HAMAP-Rule" id="MF_00868"/>
    </source>
</evidence>
<protein>
    <recommendedName>
        <fullName evidence="3">L-cysteine desulfhydrase Cds1</fullName>
        <ecNumber evidence="3">4.4.1.1</ecNumber>
    </recommendedName>
</protein>
<dbReference type="EC" id="4.4.1.1" evidence="3"/>
<dbReference type="PANTHER" id="PTHR10314">
    <property type="entry name" value="CYSTATHIONINE BETA-SYNTHASE"/>
    <property type="match status" value="1"/>
</dbReference>
<comment type="function">
    <text evidence="3">A cysteine desulfhydrase that generates hydrogen sulfide, H(2)S. The H(2)S produced by this enzyme modulates the balance between respiration and glycolysis, and contributes to redox homeostasis. Probably eliminates toxic levels of Cys (which can induce oxidative stress).</text>
</comment>
<dbReference type="Gene3D" id="3.40.50.1100">
    <property type="match status" value="2"/>
</dbReference>
<dbReference type="InterPro" id="IPR036052">
    <property type="entry name" value="TrpB-like_PALP_sf"/>
</dbReference>
<dbReference type="HAMAP" id="MF_00868">
    <property type="entry name" value="Cds1"/>
    <property type="match status" value="1"/>
</dbReference>
<dbReference type="EMBL" id="BMMP01000003">
    <property type="protein sequence ID" value="GGO45615.1"/>
    <property type="molecule type" value="Genomic_DNA"/>
</dbReference>
<evidence type="ECO:0000256" key="1">
    <source>
        <dbReference type="ARBA" id="ARBA00001933"/>
    </source>
</evidence>
<sequence length="402" mass="43675">MSTTDPPPAGAAGQSSADGTVRASADAAAATLDVDRSDPDYRAWLKEAVRRVQADNNRSADTHLLSFPLPEQWGVDLYLKDESTHPTGSLKHRLARSLFLYGLCNGWIRPGRPVIEASSGSTAVSEAYFAKLIGVPFIAVMPRTTSREKTRLIEFHGGQCHLVQDARTVYEVSAALAVETGGHYMDQFTYAERATDWRGNNNIAESIYEQMKLERYPEPAWIVATAGTGGTSATVARYVRYMQYDTRVCVPDPENSCFFDGWLGGDDEAASERSSRIEGIGRPRMEPSFLTSAVDRMMKVPDAASVAAVRALERATGRKAGGSTGTGLWSALKIVAEMAGRGETGSVVTLICDPGERYLDKYYSDAWLAGQGLDIAPYTATIETLLSTGRWPGEARPEPGER</sequence>
<keyword evidence="7" id="KW-1185">Reference proteome</keyword>
<evidence type="ECO:0000256" key="2">
    <source>
        <dbReference type="ARBA" id="ARBA00022898"/>
    </source>
</evidence>
<comment type="catalytic activity">
    <reaction evidence="3">
        <text>L-cysteine + H2O = hydrogen sulfide + pyruvate + NH4(+) + H(+)</text>
        <dbReference type="Rhea" id="RHEA:24931"/>
        <dbReference type="ChEBI" id="CHEBI:15361"/>
        <dbReference type="ChEBI" id="CHEBI:15377"/>
        <dbReference type="ChEBI" id="CHEBI:15378"/>
        <dbReference type="ChEBI" id="CHEBI:28938"/>
        <dbReference type="ChEBI" id="CHEBI:29919"/>
        <dbReference type="ChEBI" id="CHEBI:35235"/>
        <dbReference type="EC" id="4.4.1.1"/>
    </reaction>
</comment>
<feature type="domain" description="Tryptophan synthase beta chain-like PALP" evidence="5">
    <location>
        <begin position="68"/>
        <end position="353"/>
    </location>
</feature>
<comment type="cofactor">
    <cofactor evidence="1 3">
        <name>pyridoxal 5'-phosphate</name>
        <dbReference type="ChEBI" id="CHEBI:597326"/>
    </cofactor>
</comment>
<keyword evidence="3" id="KW-0456">Lyase</keyword>
<comment type="caution">
    <text evidence="6">The sequence shown here is derived from an EMBL/GenBank/DDBJ whole genome shotgun (WGS) entry which is preliminary data.</text>
</comment>
<feature type="modified residue" description="N6-(pyridoxal phosphate)lysine" evidence="3">
    <location>
        <position position="91"/>
    </location>
</feature>
<feature type="compositionally biased region" description="Low complexity" evidence="4">
    <location>
        <begin position="10"/>
        <end position="29"/>
    </location>
</feature>
<dbReference type="InterPro" id="IPR001926">
    <property type="entry name" value="TrpB-like_PALP"/>
</dbReference>
<feature type="region of interest" description="Disordered" evidence="4">
    <location>
        <begin position="1"/>
        <end position="29"/>
    </location>
</feature>